<evidence type="ECO:0000256" key="4">
    <source>
        <dbReference type="ARBA" id="ARBA00022517"/>
    </source>
</evidence>
<evidence type="ECO:0000313" key="9">
    <source>
        <dbReference type="Proteomes" id="UP000283509"/>
    </source>
</evidence>
<evidence type="ECO:0000256" key="5">
    <source>
        <dbReference type="ARBA" id="ARBA00023054"/>
    </source>
</evidence>
<comment type="subcellular location">
    <subcellularLocation>
        <location evidence="2">Nucleus</location>
        <location evidence="2">Nucleolus</location>
    </subcellularLocation>
</comment>
<dbReference type="GO" id="GO:0005730">
    <property type="term" value="C:nucleolus"/>
    <property type="evidence" value="ECO:0007669"/>
    <property type="project" value="UniProtKB-SubCell"/>
</dbReference>
<reference evidence="8 9" key="2">
    <citation type="submission" date="2019-01" db="EMBL/GenBank/DDBJ databases">
        <title>The decoding of complex shrimp genome reveals the adaptation for benthos swimmer, frequently molting mechanism and breeding impact on genome.</title>
        <authorList>
            <person name="Sun Y."/>
            <person name="Gao Y."/>
            <person name="Yu Y."/>
        </authorList>
    </citation>
    <scope>NUCLEOTIDE SEQUENCE [LARGE SCALE GENOMIC DNA]</scope>
    <source>
        <tissue evidence="8">Muscle</tissue>
    </source>
</reference>
<feature type="compositionally biased region" description="Basic residues" evidence="7">
    <location>
        <begin position="202"/>
        <end position="224"/>
    </location>
</feature>
<dbReference type="OrthoDB" id="443772at2759"/>
<evidence type="ECO:0000313" key="8">
    <source>
        <dbReference type="EMBL" id="ROT66676.1"/>
    </source>
</evidence>
<gene>
    <name evidence="8" type="ORF">C7M84_015295</name>
</gene>
<proteinExistence type="inferred from homology"/>
<dbReference type="PANTHER" id="PTHR13028:SF0">
    <property type="entry name" value="RRNA-PROCESSING PROTEIN EBP2-RELATED"/>
    <property type="match status" value="1"/>
</dbReference>
<dbReference type="PANTHER" id="PTHR13028">
    <property type="entry name" value="RRNA PROCESSING PROTEIN EBNA1-BINDING PROTEIN-RELATED"/>
    <property type="match status" value="1"/>
</dbReference>
<feature type="region of interest" description="Disordered" evidence="7">
    <location>
        <begin position="138"/>
        <end position="224"/>
    </location>
</feature>
<name>A0A3R7PCI1_PENVA</name>
<evidence type="ECO:0000256" key="7">
    <source>
        <dbReference type="SAM" id="MobiDB-lite"/>
    </source>
</evidence>
<evidence type="ECO:0000256" key="3">
    <source>
        <dbReference type="ARBA" id="ARBA00007336"/>
    </source>
</evidence>
<keyword evidence="4" id="KW-0690">Ribosome biogenesis</keyword>
<evidence type="ECO:0000256" key="6">
    <source>
        <dbReference type="ARBA" id="ARBA00023242"/>
    </source>
</evidence>
<dbReference type="AlphaFoldDB" id="A0A3R7PCI1"/>
<dbReference type="GO" id="GO:0006364">
    <property type="term" value="P:rRNA processing"/>
    <property type="evidence" value="ECO:0007669"/>
    <property type="project" value="TreeGrafter"/>
</dbReference>
<organism evidence="8 9">
    <name type="scientific">Penaeus vannamei</name>
    <name type="common">Whiteleg shrimp</name>
    <name type="synonym">Litopenaeus vannamei</name>
    <dbReference type="NCBI Taxonomy" id="6689"/>
    <lineage>
        <taxon>Eukaryota</taxon>
        <taxon>Metazoa</taxon>
        <taxon>Ecdysozoa</taxon>
        <taxon>Arthropoda</taxon>
        <taxon>Crustacea</taxon>
        <taxon>Multicrustacea</taxon>
        <taxon>Malacostraca</taxon>
        <taxon>Eumalacostraca</taxon>
        <taxon>Eucarida</taxon>
        <taxon>Decapoda</taxon>
        <taxon>Dendrobranchiata</taxon>
        <taxon>Penaeoidea</taxon>
        <taxon>Penaeidae</taxon>
        <taxon>Penaeus</taxon>
    </lineage>
</organism>
<dbReference type="GO" id="GO:0030687">
    <property type="term" value="C:preribosome, large subunit precursor"/>
    <property type="evidence" value="ECO:0007669"/>
    <property type="project" value="TreeGrafter"/>
</dbReference>
<accession>A0A3R7PCI1</accession>
<dbReference type="InterPro" id="IPR008610">
    <property type="entry name" value="Ebp2"/>
</dbReference>
<sequence>MKGTVKNFNLDEDPIHNDFKREMIFYRQAQQAVLDGYERLEKLERPTLRPDDYFAEMAKSDVHMQKVRKRLMNKKAGQEMSEKVKKIREIKKFGKRVQIEREQQKHKEKREMLEKVKQFRKGKTDNIDFLSNKPLREQRNRVDGRKTNLRRAMKDRKYGKGGMRRNEKRNNSNDFDDEPRHGGGFQKGGNKFKAGKGGKGGKGGKIHAAKIRPGKRRRQQMKGR</sequence>
<dbReference type="GO" id="GO:0034399">
    <property type="term" value="C:nuclear periphery"/>
    <property type="evidence" value="ECO:0007669"/>
    <property type="project" value="TreeGrafter"/>
</dbReference>
<keyword evidence="6" id="KW-0539">Nucleus</keyword>
<reference evidence="8 9" key="1">
    <citation type="submission" date="2018-04" db="EMBL/GenBank/DDBJ databases">
        <authorList>
            <person name="Zhang X."/>
            <person name="Yuan J."/>
            <person name="Li F."/>
            <person name="Xiang J."/>
        </authorList>
    </citation>
    <scope>NUCLEOTIDE SEQUENCE [LARGE SCALE GENOMIC DNA]</scope>
    <source>
        <tissue evidence="8">Muscle</tissue>
    </source>
</reference>
<dbReference type="Pfam" id="PF05890">
    <property type="entry name" value="Ebp2"/>
    <property type="match status" value="1"/>
</dbReference>
<dbReference type="Proteomes" id="UP000283509">
    <property type="component" value="Unassembled WGS sequence"/>
</dbReference>
<comment type="function">
    <text evidence="1">Required for the processing of the 27S pre-rRNA.</text>
</comment>
<feature type="compositionally biased region" description="Basic residues" evidence="7">
    <location>
        <begin position="147"/>
        <end position="163"/>
    </location>
</feature>
<comment type="similarity">
    <text evidence="3">Belongs to the EBP2 family.</text>
</comment>
<keyword evidence="5" id="KW-0175">Coiled coil</keyword>
<protein>
    <submittedName>
        <fullName evidence="8">Putative rRNA-processing protein EBP2-like</fullName>
    </submittedName>
</protein>
<evidence type="ECO:0000256" key="1">
    <source>
        <dbReference type="ARBA" id="ARBA00003387"/>
    </source>
</evidence>
<comment type="caution">
    <text evidence="8">The sequence shown here is derived from an EMBL/GenBank/DDBJ whole genome shotgun (WGS) entry which is preliminary data.</text>
</comment>
<keyword evidence="9" id="KW-1185">Reference proteome</keyword>
<dbReference type="EMBL" id="QCYY01002905">
    <property type="protein sequence ID" value="ROT66676.1"/>
    <property type="molecule type" value="Genomic_DNA"/>
</dbReference>
<dbReference type="GO" id="GO:0042273">
    <property type="term" value="P:ribosomal large subunit biogenesis"/>
    <property type="evidence" value="ECO:0007669"/>
    <property type="project" value="TreeGrafter"/>
</dbReference>
<evidence type="ECO:0000256" key="2">
    <source>
        <dbReference type="ARBA" id="ARBA00004604"/>
    </source>
</evidence>
<dbReference type="STRING" id="6689.A0A3R7PCI1"/>